<evidence type="ECO:0008006" key="3">
    <source>
        <dbReference type="Google" id="ProtNLM"/>
    </source>
</evidence>
<keyword evidence="2" id="KW-1185">Reference proteome</keyword>
<evidence type="ECO:0000313" key="1">
    <source>
        <dbReference type="EMBL" id="MBB6001656.1"/>
    </source>
</evidence>
<organism evidence="1 2">
    <name type="scientific">Arcicella rosea</name>
    <dbReference type="NCBI Taxonomy" id="502909"/>
    <lineage>
        <taxon>Bacteria</taxon>
        <taxon>Pseudomonadati</taxon>
        <taxon>Bacteroidota</taxon>
        <taxon>Cytophagia</taxon>
        <taxon>Cytophagales</taxon>
        <taxon>Flectobacillaceae</taxon>
        <taxon>Arcicella</taxon>
    </lineage>
</organism>
<sequence>MLIYRRLLRLIPLILLILLAVWAWEKFKSFKNPFGDAEPEVSHSVLLQKITSMGKLELVKYNFRDVVESRIKKDFLPDAKVLLIVTGEATGCLDLTKIRVADITEQDSILVVHLPEPEICNFKIDHSKSKVYNTEYAFMDEAKLVDEAFKKAEVQVAQSAREMGILEQTKKSAEQILKPFLETVSRKKVVLKYAMKDKKRELK</sequence>
<dbReference type="Proteomes" id="UP000524404">
    <property type="component" value="Unassembled WGS sequence"/>
</dbReference>
<name>A0A841EF83_9BACT</name>
<proteinExistence type="predicted"/>
<comment type="caution">
    <text evidence="1">The sequence shown here is derived from an EMBL/GenBank/DDBJ whole genome shotgun (WGS) entry which is preliminary data.</text>
</comment>
<accession>A0A841EF83</accession>
<gene>
    <name evidence="1" type="ORF">HNP25_000296</name>
</gene>
<dbReference type="Pfam" id="PF14014">
    <property type="entry name" value="DUF4230"/>
    <property type="match status" value="1"/>
</dbReference>
<protein>
    <recommendedName>
        <fullName evidence="3">DUF4230 domain-containing protein</fullName>
    </recommendedName>
</protein>
<dbReference type="InterPro" id="IPR025324">
    <property type="entry name" value="DUF4230"/>
</dbReference>
<evidence type="ECO:0000313" key="2">
    <source>
        <dbReference type="Proteomes" id="UP000524404"/>
    </source>
</evidence>
<dbReference type="RefSeq" id="WP_184129153.1">
    <property type="nucleotide sequence ID" value="NZ_JACHKT010000002.1"/>
</dbReference>
<reference evidence="1 2" key="1">
    <citation type="submission" date="2020-08" db="EMBL/GenBank/DDBJ databases">
        <title>Functional genomics of gut bacteria from endangered species of beetles.</title>
        <authorList>
            <person name="Carlos-Shanley C."/>
        </authorList>
    </citation>
    <scope>NUCLEOTIDE SEQUENCE [LARGE SCALE GENOMIC DNA]</scope>
    <source>
        <strain evidence="1 2">S00070</strain>
    </source>
</reference>
<dbReference type="AlphaFoldDB" id="A0A841EF83"/>
<dbReference type="EMBL" id="JACHKT010000002">
    <property type="protein sequence ID" value="MBB6001656.1"/>
    <property type="molecule type" value="Genomic_DNA"/>
</dbReference>